<evidence type="ECO:0000313" key="1">
    <source>
        <dbReference type="EMBL" id="MFI6499820.1"/>
    </source>
</evidence>
<dbReference type="SUPFAM" id="SSF102405">
    <property type="entry name" value="MCP/YpsA-like"/>
    <property type="match status" value="1"/>
</dbReference>
<evidence type="ECO:0008006" key="3">
    <source>
        <dbReference type="Google" id="ProtNLM"/>
    </source>
</evidence>
<name>A0ABW7YW37_9ACTN</name>
<organism evidence="1 2">
    <name type="scientific">Nonomuraea typhae</name>
    <dbReference type="NCBI Taxonomy" id="2603600"/>
    <lineage>
        <taxon>Bacteria</taxon>
        <taxon>Bacillati</taxon>
        <taxon>Actinomycetota</taxon>
        <taxon>Actinomycetes</taxon>
        <taxon>Streptosporangiales</taxon>
        <taxon>Streptosporangiaceae</taxon>
        <taxon>Nonomuraea</taxon>
    </lineage>
</organism>
<dbReference type="EMBL" id="JBITGY010000005">
    <property type="protein sequence ID" value="MFI6499820.1"/>
    <property type="molecule type" value="Genomic_DNA"/>
</dbReference>
<accession>A0ABW7YW37</accession>
<proteinExistence type="predicted"/>
<sequence>MFDMVMKGMTRIAVSGHRGLPLRTVRLIDEAIREMLRAHAPHLVGLSCLADGADQIFAQAILDLGGTLEAVIPAQRYRDGLPGDSHARYDELLSRAAVIHRLDYTESTSESHMVASARMLDSADSLLAVWDGLAARGYGGTADVVAEARQRGVPVHVVWPTGSRRD</sequence>
<dbReference type="Proteomes" id="UP001612741">
    <property type="component" value="Unassembled WGS sequence"/>
</dbReference>
<reference evidence="1 2" key="1">
    <citation type="submission" date="2024-10" db="EMBL/GenBank/DDBJ databases">
        <title>The Natural Products Discovery Center: Release of the First 8490 Sequenced Strains for Exploring Actinobacteria Biosynthetic Diversity.</title>
        <authorList>
            <person name="Kalkreuter E."/>
            <person name="Kautsar S.A."/>
            <person name="Yang D."/>
            <person name="Bader C.D."/>
            <person name="Teijaro C.N."/>
            <person name="Fluegel L."/>
            <person name="Davis C.M."/>
            <person name="Simpson J.R."/>
            <person name="Lauterbach L."/>
            <person name="Steele A.D."/>
            <person name="Gui C."/>
            <person name="Meng S."/>
            <person name="Li G."/>
            <person name="Viehrig K."/>
            <person name="Ye F."/>
            <person name="Su P."/>
            <person name="Kiefer A.F."/>
            <person name="Nichols A."/>
            <person name="Cepeda A.J."/>
            <person name="Yan W."/>
            <person name="Fan B."/>
            <person name="Jiang Y."/>
            <person name="Adhikari A."/>
            <person name="Zheng C.-J."/>
            <person name="Schuster L."/>
            <person name="Cowan T.M."/>
            <person name="Smanski M.J."/>
            <person name="Chevrette M.G."/>
            <person name="De Carvalho L.P.S."/>
            <person name="Shen B."/>
        </authorList>
    </citation>
    <scope>NUCLEOTIDE SEQUENCE [LARGE SCALE GENOMIC DNA]</scope>
    <source>
        <strain evidence="1 2">NPDC050545</strain>
    </source>
</reference>
<dbReference type="Gene3D" id="3.40.50.450">
    <property type="match status" value="1"/>
</dbReference>
<evidence type="ECO:0000313" key="2">
    <source>
        <dbReference type="Proteomes" id="UP001612741"/>
    </source>
</evidence>
<keyword evidence="2" id="KW-1185">Reference proteome</keyword>
<gene>
    <name evidence="1" type="ORF">ACIBG2_20695</name>
</gene>
<comment type="caution">
    <text evidence="1">The sequence shown here is derived from an EMBL/GenBank/DDBJ whole genome shotgun (WGS) entry which is preliminary data.</text>
</comment>
<protein>
    <recommendedName>
        <fullName evidence="3">DUF1273 family protein</fullName>
    </recommendedName>
</protein>
<dbReference type="RefSeq" id="WP_397083354.1">
    <property type="nucleotide sequence ID" value="NZ_JBITGY010000005.1"/>
</dbReference>